<dbReference type="RefSeq" id="WP_072340148.1">
    <property type="nucleotide sequence ID" value="NZ_FPKU01000001.1"/>
</dbReference>
<organism evidence="1 2">
    <name type="scientific">Devosia enhydra</name>
    <dbReference type="NCBI Taxonomy" id="665118"/>
    <lineage>
        <taxon>Bacteria</taxon>
        <taxon>Pseudomonadati</taxon>
        <taxon>Pseudomonadota</taxon>
        <taxon>Alphaproteobacteria</taxon>
        <taxon>Hyphomicrobiales</taxon>
        <taxon>Devosiaceae</taxon>
        <taxon>Devosia</taxon>
    </lineage>
</organism>
<dbReference type="EMBL" id="FPKU01000001">
    <property type="protein sequence ID" value="SFZ82972.1"/>
    <property type="molecule type" value="Genomic_DNA"/>
</dbReference>
<gene>
    <name evidence="1" type="ORF">SAMN02983003_1384</name>
</gene>
<accession>A0A1K2HXG7</accession>
<evidence type="ECO:0000313" key="1">
    <source>
        <dbReference type="EMBL" id="SFZ82972.1"/>
    </source>
</evidence>
<proteinExistence type="predicted"/>
<protein>
    <submittedName>
        <fullName evidence="1">Uncharacterized protein</fullName>
    </submittedName>
</protein>
<dbReference type="STRING" id="665118.SAMN02983003_1384"/>
<reference evidence="1 2" key="1">
    <citation type="submission" date="2016-11" db="EMBL/GenBank/DDBJ databases">
        <authorList>
            <person name="Jaros S."/>
            <person name="Januszkiewicz K."/>
            <person name="Wedrychowicz H."/>
        </authorList>
    </citation>
    <scope>NUCLEOTIDE SEQUENCE [LARGE SCALE GENOMIC DNA]</scope>
    <source>
        <strain evidence="1 2">ATCC 23634</strain>
    </source>
</reference>
<dbReference type="AlphaFoldDB" id="A0A1K2HXG7"/>
<keyword evidence="2" id="KW-1185">Reference proteome</keyword>
<dbReference type="Proteomes" id="UP000183447">
    <property type="component" value="Unassembled WGS sequence"/>
</dbReference>
<name>A0A1K2HXG7_9HYPH</name>
<dbReference type="OrthoDB" id="7948973at2"/>
<sequence>MSQKPLPLKHRLAAQLVDLSNGGKQDREIAGLVGGLAMAIADKLKKPDWLAAKAAMGDAERMVLLADFDKTIPERLKQGHGKHVYAMQLLGISVAVAGDPDPELRDGEKLLDDYVVAAEKLYRAVDSARKRA</sequence>
<evidence type="ECO:0000313" key="2">
    <source>
        <dbReference type="Proteomes" id="UP000183447"/>
    </source>
</evidence>